<protein>
    <submittedName>
        <fullName evidence="1">Hypothetical conserved protein</fullName>
    </submittedName>
</protein>
<name>H5SBT5_9BACT</name>
<dbReference type="SUPFAM" id="SSF50494">
    <property type="entry name" value="Trypsin-like serine proteases"/>
    <property type="match status" value="1"/>
</dbReference>
<reference evidence="1" key="2">
    <citation type="journal article" date="2012" name="PLoS ONE">
        <title>A Deeply Branching Thermophilic Bacterium with an Ancient Acetyl-CoA Pathway Dominates a Subsurface Ecosystem.</title>
        <authorList>
            <person name="Takami H."/>
            <person name="Noguchi H."/>
            <person name="Takaki Y."/>
            <person name="Uchiyama I."/>
            <person name="Toyoda A."/>
            <person name="Nishi S."/>
            <person name="Chee G.-J."/>
            <person name="Arai W."/>
            <person name="Nunoura T."/>
            <person name="Itoh T."/>
            <person name="Hattori M."/>
            <person name="Takai K."/>
        </authorList>
    </citation>
    <scope>NUCLEOTIDE SEQUENCE</scope>
</reference>
<evidence type="ECO:0000313" key="1">
    <source>
        <dbReference type="EMBL" id="BAL53621.1"/>
    </source>
</evidence>
<dbReference type="InterPro" id="IPR009003">
    <property type="entry name" value="Peptidase_S1_PA"/>
</dbReference>
<sequence length="422" mass="45283">MTRTPRRYVLVVSVLLGLVLASGFGAWSATLTSQGAAHLPEETLDDQLARIAEQVPGFGGLFLDEDGRIAVSLVQGEVTTLSKREIGTAIARALAWDEPRLRTGAIRLLPARYSFLQLKEWHDRLSPQVFEIEGVTLTDIDEARNQLRIGVEDEEAGQRVLAALAAAGIPREAVVVERVEPILPMTTLRDKVRPLIGGLQINFPGYLCTYGFNAVRSGIAGFVTASHCTDVQGGVENTPYWQPLEATDTFIGTEIADPLYTRRLNCPRGRVCRYSDSAFVQLALGVSASLGYLARTESLGSLVIAGSFRITAEATRRITGETLNKVGRTTGWSQGPITQTCVNVGVTGTRIVLLCQDFVQATVAAGDSGSPVFRIGTNGDVTLYGLLWGGNSSGTSFVYSPIGNIQRSDELGSLRTCATGSC</sequence>
<gene>
    <name evidence="1" type="ORF">HGMM_F07F07C32</name>
</gene>
<proteinExistence type="predicted"/>
<accession>H5SBT5</accession>
<dbReference type="AlphaFoldDB" id="H5SBT5"/>
<dbReference type="InterPro" id="IPR043504">
    <property type="entry name" value="Peptidase_S1_PA_chymotrypsin"/>
</dbReference>
<organism evidence="1">
    <name type="scientific">uncultured Acidobacteriota bacterium</name>
    <dbReference type="NCBI Taxonomy" id="171953"/>
    <lineage>
        <taxon>Bacteria</taxon>
        <taxon>Pseudomonadati</taxon>
        <taxon>Acidobacteriota</taxon>
        <taxon>environmental samples</taxon>
    </lineage>
</organism>
<dbReference type="Gene3D" id="2.40.10.10">
    <property type="entry name" value="Trypsin-like serine proteases"/>
    <property type="match status" value="2"/>
</dbReference>
<dbReference type="EMBL" id="AP011662">
    <property type="protein sequence ID" value="BAL53621.1"/>
    <property type="molecule type" value="Genomic_DNA"/>
</dbReference>
<reference evidence="1" key="1">
    <citation type="journal article" date="2005" name="Environ. Microbiol.">
        <title>Genetic and functional properties of uncultivated thermophilic crenarchaeotes from a subsurface gold mine as revealed by analysis of genome fragments.</title>
        <authorList>
            <person name="Nunoura T."/>
            <person name="Hirayama H."/>
            <person name="Takami H."/>
            <person name="Oida H."/>
            <person name="Nishi S."/>
            <person name="Shimamura S."/>
            <person name="Suzuki Y."/>
            <person name="Inagaki F."/>
            <person name="Takai K."/>
            <person name="Nealson K.H."/>
            <person name="Horikoshi K."/>
        </authorList>
    </citation>
    <scope>NUCLEOTIDE SEQUENCE</scope>
</reference>